<dbReference type="InterPro" id="IPR022576">
    <property type="entry name" value="YfgG"/>
</dbReference>
<evidence type="ECO:0000313" key="1">
    <source>
        <dbReference type="EMBL" id="PLR31011.1"/>
    </source>
</evidence>
<organism evidence="1 2">
    <name type="scientific">Chimaeribacter coloradensis</name>
    <dbReference type="NCBI Taxonomy" id="2060068"/>
    <lineage>
        <taxon>Bacteria</taxon>
        <taxon>Pseudomonadati</taxon>
        <taxon>Pseudomonadota</taxon>
        <taxon>Gammaproteobacteria</taxon>
        <taxon>Enterobacterales</taxon>
        <taxon>Yersiniaceae</taxon>
        <taxon>Chimaeribacter</taxon>
    </lineage>
</organism>
<sequence length="55" mass="6258">MRRRTNVRITKLILAISFIILFGRMIYAGIGAVSHHQEKQRLAPDQTSAQPVTPR</sequence>
<evidence type="ECO:0000313" key="2">
    <source>
        <dbReference type="Proteomes" id="UP000234503"/>
    </source>
</evidence>
<dbReference type="Pfam" id="PF11119">
    <property type="entry name" value="DUF2633"/>
    <property type="match status" value="1"/>
</dbReference>
<proteinExistence type="predicted"/>
<dbReference type="RefSeq" id="WP_101826453.1">
    <property type="nucleotide sequence ID" value="NZ_PJZH01000026.1"/>
</dbReference>
<dbReference type="EMBL" id="PJZH01000026">
    <property type="protein sequence ID" value="PLR31011.1"/>
    <property type="molecule type" value="Genomic_DNA"/>
</dbReference>
<accession>A0A2N5DVG3</accession>
<name>A0A2N5DVG3_9GAMM</name>
<gene>
    <name evidence="1" type="ORF">CYR32_17570</name>
</gene>
<dbReference type="AlphaFoldDB" id="A0A2N5DVG3"/>
<keyword evidence="2" id="KW-1185">Reference proteome</keyword>
<protein>
    <submittedName>
        <fullName evidence="1">DUF2633 domain-containing protein</fullName>
    </submittedName>
</protein>
<comment type="caution">
    <text evidence="1">The sequence shown here is derived from an EMBL/GenBank/DDBJ whole genome shotgun (WGS) entry which is preliminary data.</text>
</comment>
<reference evidence="1 2" key="1">
    <citation type="submission" date="2017-12" db="EMBL/GenBank/DDBJ databases">
        <title>Characterization of six clinical isolates of Enterochimera gen. nov., a novel genus of the Yersiniaciae family and the three species Enterochimera arupensis sp. nov., Enterochimera coloradensis sp. nov, and Enterochimera californica sp. nov.</title>
        <authorList>
            <person name="Rossi A."/>
            <person name="Fisher M."/>
        </authorList>
    </citation>
    <scope>NUCLEOTIDE SEQUENCE [LARGE SCALE GENOMIC DNA]</scope>
    <source>
        <strain evidence="2">2016-Iso4</strain>
    </source>
</reference>
<dbReference type="OrthoDB" id="6433189at2"/>
<dbReference type="Proteomes" id="UP000234503">
    <property type="component" value="Unassembled WGS sequence"/>
</dbReference>